<feature type="transmembrane region" description="Helical" evidence="8">
    <location>
        <begin position="69"/>
        <end position="89"/>
    </location>
</feature>
<dbReference type="STRING" id="89524.SAMN05444370_103133"/>
<accession>A0A1H3YLF4</accession>
<keyword evidence="7 8" id="KW-0472">Membrane</keyword>
<keyword evidence="2 8" id="KW-0813">Transport</keyword>
<dbReference type="SUPFAM" id="SSF161098">
    <property type="entry name" value="MetI-like"/>
    <property type="match status" value="2"/>
</dbReference>
<reference evidence="10 11" key="1">
    <citation type="submission" date="2016-10" db="EMBL/GenBank/DDBJ databases">
        <authorList>
            <person name="de Groot N.N."/>
        </authorList>
    </citation>
    <scope>NUCLEOTIDE SEQUENCE [LARGE SCALE GENOMIC DNA]</scope>
    <source>
        <strain evidence="10 11">DSM 15345</strain>
    </source>
</reference>
<feature type="transmembrane region" description="Helical" evidence="8">
    <location>
        <begin position="244"/>
        <end position="268"/>
    </location>
</feature>
<feature type="transmembrane region" description="Helical" evidence="8">
    <location>
        <begin position="12"/>
        <end position="38"/>
    </location>
</feature>
<keyword evidence="6 8" id="KW-1133">Transmembrane helix</keyword>
<feature type="domain" description="ABC transmembrane type-1" evidence="9">
    <location>
        <begin position="356"/>
        <end position="551"/>
    </location>
</feature>
<keyword evidence="5 8" id="KW-0812">Transmembrane</keyword>
<feature type="transmembrane region" description="Helical" evidence="8">
    <location>
        <begin position="361"/>
        <end position="382"/>
    </location>
</feature>
<feature type="transmembrane region" description="Helical" evidence="8">
    <location>
        <begin position="198"/>
        <end position="224"/>
    </location>
</feature>
<evidence type="ECO:0000256" key="5">
    <source>
        <dbReference type="ARBA" id="ARBA00022692"/>
    </source>
</evidence>
<dbReference type="Proteomes" id="UP000198703">
    <property type="component" value="Unassembled WGS sequence"/>
</dbReference>
<dbReference type="GO" id="GO:0005886">
    <property type="term" value="C:plasma membrane"/>
    <property type="evidence" value="ECO:0007669"/>
    <property type="project" value="UniProtKB-SubCell"/>
</dbReference>
<dbReference type="PANTHER" id="PTHR43357">
    <property type="entry name" value="INNER MEMBRANE ABC TRANSPORTER PERMEASE PROTEIN YDCV"/>
    <property type="match status" value="1"/>
</dbReference>
<comment type="subcellular location">
    <subcellularLocation>
        <location evidence="1">Cell inner membrane</location>
        <topology evidence="1">Multi-pass membrane protein</topology>
    </subcellularLocation>
    <subcellularLocation>
        <location evidence="8">Cell membrane</location>
        <topology evidence="8">Multi-pass membrane protein</topology>
    </subcellularLocation>
</comment>
<feature type="transmembrane region" description="Helical" evidence="8">
    <location>
        <begin position="425"/>
        <end position="447"/>
    </location>
</feature>
<dbReference type="Pfam" id="PF00528">
    <property type="entry name" value="BPD_transp_1"/>
    <property type="match status" value="2"/>
</dbReference>
<dbReference type="EMBL" id="FNQM01000003">
    <property type="protein sequence ID" value="SEA11864.1"/>
    <property type="molecule type" value="Genomic_DNA"/>
</dbReference>
<evidence type="ECO:0000256" key="1">
    <source>
        <dbReference type="ARBA" id="ARBA00004429"/>
    </source>
</evidence>
<dbReference type="PROSITE" id="PS50928">
    <property type="entry name" value="ABC_TM1"/>
    <property type="match status" value="2"/>
</dbReference>
<feature type="domain" description="ABC transmembrane type-1" evidence="9">
    <location>
        <begin position="62"/>
        <end position="267"/>
    </location>
</feature>
<feature type="transmembrane region" description="Helical" evidence="8">
    <location>
        <begin position="394"/>
        <end position="419"/>
    </location>
</feature>
<evidence type="ECO:0000313" key="11">
    <source>
        <dbReference type="Proteomes" id="UP000198703"/>
    </source>
</evidence>
<evidence type="ECO:0000256" key="4">
    <source>
        <dbReference type="ARBA" id="ARBA00022519"/>
    </source>
</evidence>
<name>A0A1H3YLF4_9RHOB</name>
<sequence>MAPSTGGRGAETLALALLTGGVVLLCGLPLALVAQVGLTADGAFSLAPLTEAIGSRSVQRALWNSIDSAAVSAALSLVVGAALAVAVGLTDLRRKGPLTFLILLPMMIPPHVTAIAWIQALGPGSAALGALGLAPPIGSTHPLYSREGVIALLAAQHAPLCFLVLRASLRALPRDLSEAARVSGAGPWRMLRTVVGPLTAPALIAAFALAFVSALGNFGIPALLGAPARYTTLPVLIWRRLASFGPSALADMAVLATLVAAAAALAVAAQMALQRRAAAPLIGPPQPALALRLGPWRGPLEAGVWALLAALLGLPMASLVATALVPTYGVPLSAETVTLANFHEVLVAQTVTLRAFANSTLAAGAAAASTAVIAIGLAHFLARRRGAARRAAGAAAMAAELAYAVPGVVISVAFILAFIRPVLGVSLYGSLTLIGLAYVAAFLAVALKPAAAAAAAQDPALDDAARVSGAGFLMRMARIHAPLALPAAMSGAVLVFLTAYNEITVSALLWSQGSETIGTTIFNYEDGGYTTLAAAMAAVTVALTAALMLALDRLSRGLPEGAAPWRA</sequence>
<dbReference type="Gene3D" id="1.10.3720.10">
    <property type="entry name" value="MetI-like"/>
    <property type="match status" value="2"/>
</dbReference>
<gene>
    <name evidence="10" type="ORF">SAMN05444370_103133</name>
</gene>
<dbReference type="RefSeq" id="WP_093250358.1">
    <property type="nucleotide sequence ID" value="NZ_FNQM01000003.1"/>
</dbReference>
<dbReference type="InterPro" id="IPR035906">
    <property type="entry name" value="MetI-like_sf"/>
</dbReference>
<protein>
    <submittedName>
        <fullName evidence="10">Iron(III) transport system permease protein</fullName>
    </submittedName>
</protein>
<organism evidence="10 11">
    <name type="scientific">Rubrimonas cliftonensis</name>
    <dbReference type="NCBI Taxonomy" id="89524"/>
    <lineage>
        <taxon>Bacteria</taxon>
        <taxon>Pseudomonadati</taxon>
        <taxon>Pseudomonadota</taxon>
        <taxon>Alphaproteobacteria</taxon>
        <taxon>Rhodobacterales</taxon>
        <taxon>Paracoccaceae</taxon>
        <taxon>Rubrimonas</taxon>
    </lineage>
</organism>
<feature type="transmembrane region" description="Helical" evidence="8">
    <location>
        <begin position="483"/>
        <end position="509"/>
    </location>
</feature>
<evidence type="ECO:0000256" key="6">
    <source>
        <dbReference type="ARBA" id="ARBA00022989"/>
    </source>
</evidence>
<feature type="transmembrane region" description="Helical" evidence="8">
    <location>
        <begin position="529"/>
        <end position="551"/>
    </location>
</feature>
<keyword evidence="4" id="KW-0997">Cell inner membrane</keyword>
<evidence type="ECO:0000259" key="9">
    <source>
        <dbReference type="PROSITE" id="PS50928"/>
    </source>
</evidence>
<evidence type="ECO:0000313" key="10">
    <source>
        <dbReference type="EMBL" id="SEA11864.1"/>
    </source>
</evidence>
<dbReference type="CDD" id="cd06261">
    <property type="entry name" value="TM_PBP2"/>
    <property type="match status" value="1"/>
</dbReference>
<proteinExistence type="inferred from homology"/>
<dbReference type="GO" id="GO:0055085">
    <property type="term" value="P:transmembrane transport"/>
    <property type="evidence" value="ECO:0007669"/>
    <property type="project" value="InterPro"/>
</dbReference>
<evidence type="ECO:0000256" key="7">
    <source>
        <dbReference type="ARBA" id="ARBA00023136"/>
    </source>
</evidence>
<evidence type="ECO:0000256" key="2">
    <source>
        <dbReference type="ARBA" id="ARBA00022448"/>
    </source>
</evidence>
<feature type="transmembrane region" description="Helical" evidence="8">
    <location>
        <begin position="302"/>
        <end position="325"/>
    </location>
</feature>
<feature type="transmembrane region" description="Helical" evidence="8">
    <location>
        <begin position="149"/>
        <end position="169"/>
    </location>
</feature>
<feature type="transmembrane region" description="Helical" evidence="8">
    <location>
        <begin position="98"/>
        <end position="118"/>
    </location>
</feature>
<dbReference type="AlphaFoldDB" id="A0A1H3YLF4"/>
<dbReference type="PANTHER" id="PTHR43357:SF3">
    <property type="entry name" value="FE(3+)-TRANSPORT SYSTEM PERMEASE PROTEIN FBPB 2"/>
    <property type="match status" value="1"/>
</dbReference>
<evidence type="ECO:0000256" key="3">
    <source>
        <dbReference type="ARBA" id="ARBA00022475"/>
    </source>
</evidence>
<comment type="similarity">
    <text evidence="8">Belongs to the binding-protein-dependent transport system permease family.</text>
</comment>
<dbReference type="OrthoDB" id="27542at2"/>
<keyword evidence="11" id="KW-1185">Reference proteome</keyword>
<evidence type="ECO:0000256" key="8">
    <source>
        <dbReference type="RuleBase" id="RU363032"/>
    </source>
</evidence>
<dbReference type="InterPro" id="IPR000515">
    <property type="entry name" value="MetI-like"/>
</dbReference>
<keyword evidence="3" id="KW-1003">Cell membrane</keyword>